<feature type="transmembrane region" description="Helical" evidence="1">
    <location>
        <begin position="207"/>
        <end position="226"/>
    </location>
</feature>
<feature type="transmembrane region" description="Helical" evidence="1">
    <location>
        <begin position="12"/>
        <end position="38"/>
    </location>
</feature>
<name>A0A371P7V1_9BACL</name>
<organism evidence="2 3">
    <name type="scientific">Paenibacillus paeoniae</name>
    <dbReference type="NCBI Taxonomy" id="2292705"/>
    <lineage>
        <taxon>Bacteria</taxon>
        <taxon>Bacillati</taxon>
        <taxon>Bacillota</taxon>
        <taxon>Bacilli</taxon>
        <taxon>Bacillales</taxon>
        <taxon>Paenibacillaceae</taxon>
        <taxon>Paenibacillus</taxon>
    </lineage>
</organism>
<gene>
    <name evidence="2" type="ORF">DX130_20125</name>
</gene>
<keyword evidence="1" id="KW-1133">Transmembrane helix</keyword>
<dbReference type="PANTHER" id="PTHR41324:SF1">
    <property type="entry name" value="DUF2232 DOMAIN-CONTAINING PROTEIN"/>
    <property type="match status" value="1"/>
</dbReference>
<keyword evidence="1" id="KW-0472">Membrane</keyword>
<feature type="transmembrane region" description="Helical" evidence="1">
    <location>
        <begin position="99"/>
        <end position="122"/>
    </location>
</feature>
<feature type="transmembrane region" description="Helical" evidence="1">
    <location>
        <begin position="272"/>
        <end position="290"/>
    </location>
</feature>
<evidence type="ECO:0000313" key="3">
    <source>
        <dbReference type="Proteomes" id="UP000261905"/>
    </source>
</evidence>
<feature type="transmembrane region" description="Helical" evidence="1">
    <location>
        <begin position="163"/>
        <end position="186"/>
    </location>
</feature>
<dbReference type="Pfam" id="PF09991">
    <property type="entry name" value="DUF2232"/>
    <property type="match status" value="1"/>
</dbReference>
<dbReference type="AlphaFoldDB" id="A0A371P7V1"/>
<dbReference type="OrthoDB" id="2987886at2"/>
<keyword evidence="1" id="KW-0812">Transmembrane</keyword>
<feature type="transmembrane region" description="Helical" evidence="1">
    <location>
        <begin position="58"/>
        <end position="87"/>
    </location>
</feature>
<accession>A0A371P7V1</accession>
<keyword evidence="3" id="KW-1185">Reference proteome</keyword>
<dbReference type="InterPro" id="IPR018710">
    <property type="entry name" value="DUF2232"/>
</dbReference>
<comment type="caution">
    <text evidence="2">The sequence shown here is derived from an EMBL/GenBank/DDBJ whole genome shotgun (WGS) entry which is preliminary data.</text>
</comment>
<dbReference type="PANTHER" id="PTHR41324">
    <property type="entry name" value="MEMBRANE PROTEIN-RELATED"/>
    <property type="match status" value="1"/>
</dbReference>
<proteinExistence type="predicted"/>
<evidence type="ECO:0000313" key="2">
    <source>
        <dbReference type="EMBL" id="REK72002.1"/>
    </source>
</evidence>
<sequence length="304" mass="33808">MNGLKTGLKPLLWSGAAFLLLLLLAVPLLNLPALLLMMVPYVVLYTTLSRGAFLLHLIPVWLLAGLIAGPAVLIIGLFFLVPAIVMGHLYRSGATAAKVIRTVTIVILALLMLELVLFQSIFNVSLLNEMSNTIRGTFDSMQEQNLLASGWNADFVDLLIQRVIHMIPLTFIVLAFVYTVFSHYVSRRAVIRSGLDVPAFPQAKDWRLPRVLVIYYLIAYVIDLFIKPGDVSYLAVALLNLVPLLSYVFAIQAIGFFFFIAHERKWNKAVPILIAIPVLLLPPLSLIGVLDTAFPIRKSFTKQQ</sequence>
<protein>
    <submittedName>
        <fullName evidence="2">DUF2232 domain-containing protein</fullName>
    </submittedName>
</protein>
<dbReference type="EMBL" id="QUBQ01000004">
    <property type="protein sequence ID" value="REK72002.1"/>
    <property type="molecule type" value="Genomic_DNA"/>
</dbReference>
<evidence type="ECO:0000256" key="1">
    <source>
        <dbReference type="SAM" id="Phobius"/>
    </source>
</evidence>
<feature type="transmembrane region" description="Helical" evidence="1">
    <location>
        <begin position="232"/>
        <end position="260"/>
    </location>
</feature>
<reference evidence="2 3" key="1">
    <citation type="submission" date="2018-08" db="EMBL/GenBank/DDBJ databases">
        <title>Paenibacillus sp. M4BSY-1, whole genome shotgun sequence.</title>
        <authorList>
            <person name="Tuo L."/>
        </authorList>
    </citation>
    <scope>NUCLEOTIDE SEQUENCE [LARGE SCALE GENOMIC DNA]</scope>
    <source>
        <strain evidence="2 3">M4BSY-1</strain>
    </source>
</reference>
<dbReference type="Proteomes" id="UP000261905">
    <property type="component" value="Unassembled WGS sequence"/>
</dbReference>